<dbReference type="EMBL" id="LAZR01006567">
    <property type="protein sequence ID" value="KKM91213.1"/>
    <property type="molecule type" value="Genomic_DNA"/>
</dbReference>
<evidence type="ECO:0000313" key="1">
    <source>
        <dbReference type="EMBL" id="KKM91213.1"/>
    </source>
</evidence>
<sequence length="90" mass="9989">MDTYMNCCKWYGGDCGDCFTVGGNIPQCFEANSIFKVYELTPNDFDGGTDKRDDEIVWVVAKEPPVALGFYATEINIPLDSAGIDYVKET</sequence>
<gene>
    <name evidence="1" type="ORF">LCGC14_1230760</name>
</gene>
<comment type="caution">
    <text evidence="1">The sequence shown here is derived from an EMBL/GenBank/DDBJ whole genome shotgun (WGS) entry which is preliminary data.</text>
</comment>
<accession>A0A0F9LCQ3</accession>
<dbReference type="AlphaFoldDB" id="A0A0F9LCQ3"/>
<name>A0A0F9LCQ3_9ZZZZ</name>
<organism evidence="1">
    <name type="scientific">marine sediment metagenome</name>
    <dbReference type="NCBI Taxonomy" id="412755"/>
    <lineage>
        <taxon>unclassified sequences</taxon>
        <taxon>metagenomes</taxon>
        <taxon>ecological metagenomes</taxon>
    </lineage>
</organism>
<protein>
    <submittedName>
        <fullName evidence="1">Uncharacterized protein</fullName>
    </submittedName>
</protein>
<proteinExistence type="predicted"/>
<reference evidence="1" key="1">
    <citation type="journal article" date="2015" name="Nature">
        <title>Complex archaea that bridge the gap between prokaryotes and eukaryotes.</title>
        <authorList>
            <person name="Spang A."/>
            <person name="Saw J.H."/>
            <person name="Jorgensen S.L."/>
            <person name="Zaremba-Niedzwiedzka K."/>
            <person name="Martijn J."/>
            <person name="Lind A.E."/>
            <person name="van Eijk R."/>
            <person name="Schleper C."/>
            <person name="Guy L."/>
            <person name="Ettema T.J."/>
        </authorList>
    </citation>
    <scope>NUCLEOTIDE SEQUENCE</scope>
</reference>